<evidence type="ECO:0000256" key="2">
    <source>
        <dbReference type="SAM" id="Phobius"/>
    </source>
</evidence>
<evidence type="ECO:0000256" key="1">
    <source>
        <dbReference type="ARBA" id="ARBA00009800"/>
    </source>
</evidence>
<keyword evidence="2" id="KW-1133">Transmembrane helix</keyword>
<dbReference type="GO" id="GO:0016798">
    <property type="term" value="F:hydrolase activity, acting on glycosyl bonds"/>
    <property type="evidence" value="ECO:0007669"/>
    <property type="project" value="InterPro"/>
</dbReference>
<organism evidence="3 4">
    <name type="scientific">Cotesia congregata</name>
    <name type="common">Parasitoid wasp</name>
    <name type="synonym">Apanteles congregatus</name>
    <dbReference type="NCBI Taxonomy" id="51543"/>
    <lineage>
        <taxon>Eukaryota</taxon>
        <taxon>Metazoa</taxon>
        <taxon>Ecdysozoa</taxon>
        <taxon>Arthropoda</taxon>
        <taxon>Hexapoda</taxon>
        <taxon>Insecta</taxon>
        <taxon>Pterygota</taxon>
        <taxon>Neoptera</taxon>
        <taxon>Endopterygota</taxon>
        <taxon>Hymenoptera</taxon>
        <taxon>Apocrita</taxon>
        <taxon>Ichneumonoidea</taxon>
        <taxon>Braconidae</taxon>
        <taxon>Microgastrinae</taxon>
        <taxon>Cotesia</taxon>
    </lineage>
</organism>
<gene>
    <name evidence="3" type="ORF">HICCMSTLAB_LOCUS2327</name>
</gene>
<evidence type="ECO:0000313" key="3">
    <source>
        <dbReference type="EMBL" id="CAG5076937.1"/>
    </source>
</evidence>
<dbReference type="EMBL" id="CAJNRD030001117">
    <property type="protein sequence ID" value="CAG5076937.1"/>
    <property type="molecule type" value="Genomic_DNA"/>
</dbReference>
<comment type="caution">
    <text evidence="3">The sequence shown here is derived from an EMBL/GenBank/DDBJ whole genome shotgun (WGS) entry which is preliminary data.</text>
</comment>
<dbReference type="PANTHER" id="PTHR46145:SF4">
    <property type="entry name" value="HEPARANASE"/>
    <property type="match status" value="1"/>
</dbReference>
<dbReference type="SUPFAM" id="SSF51445">
    <property type="entry name" value="(Trans)glycosidases"/>
    <property type="match status" value="1"/>
</dbReference>
<accession>A0A8J2H5V5</accession>
<dbReference type="InterPro" id="IPR005199">
    <property type="entry name" value="Glyco_hydro_79"/>
</dbReference>
<reference evidence="3" key="1">
    <citation type="submission" date="2021-04" db="EMBL/GenBank/DDBJ databases">
        <authorList>
            <person name="Chebbi M.A.C M."/>
        </authorList>
    </citation>
    <scope>NUCLEOTIDE SEQUENCE</scope>
</reference>
<dbReference type="Gene3D" id="3.20.20.80">
    <property type="entry name" value="Glycosidases"/>
    <property type="match status" value="1"/>
</dbReference>
<dbReference type="OrthoDB" id="726732at2759"/>
<proteinExistence type="inferred from homology"/>
<keyword evidence="2" id="KW-0472">Membrane</keyword>
<protein>
    <submittedName>
        <fullName evidence="3">Similar to Hpse: Heparanase (Rattus norvegicus)</fullName>
    </submittedName>
</protein>
<sequence length="506" mass="57231">MSYFENNIWNKNEYHTLGRKENEQAAKSIIGSIVVGIFLILFVISLWNVGRSHHLSKNFVVIIDTDSKLLQKTSERYLSFGLDSSNLRDMNVFPVKKDKFINLARYLSPAFVRVGGTSADCLFFDKNVPFEKATSPVDGQNISNFTLAADDYLALYQFTKKAQLRMMFDLNALIRNPDGSWNDSNARDIINFSKGHSMEVDWQLGNAADYIRLRKLLNHLGYEMSFLVGPEVNHIGDDNRAGEKYATEFLNNSKSTVDFLTWHQYYLNGREAKVMDFVDPNVFNRLPMQVDRVQNVINQSNKKIRMWMSETSTAWGGGAPELSNRFVAGFLWLDKLGYGAAAGVDVVVRQSLFGGNYAMVGEDLKPNPDWWVSVMYKQFVSQRVLKLKTPSASGTVRLYAHCTLESALISRVPAVTVYGVNLNNDYVRLSLLLSNNSRKSKLFLYILTADSLQSRDIRLNGEILTLNPDGSLPAFKPVIMDSQVITLPPYSMAFILMHGVEHRACI</sequence>
<dbReference type="GO" id="GO:0031012">
    <property type="term" value="C:extracellular matrix"/>
    <property type="evidence" value="ECO:0007669"/>
    <property type="project" value="TreeGrafter"/>
</dbReference>
<comment type="similarity">
    <text evidence="1">Belongs to the glycosyl hydrolase 79 family.</text>
</comment>
<dbReference type="GO" id="GO:0016020">
    <property type="term" value="C:membrane"/>
    <property type="evidence" value="ECO:0007669"/>
    <property type="project" value="InterPro"/>
</dbReference>
<dbReference type="InterPro" id="IPR017853">
    <property type="entry name" value="GH"/>
</dbReference>
<dbReference type="Proteomes" id="UP000786811">
    <property type="component" value="Unassembled WGS sequence"/>
</dbReference>
<dbReference type="Pfam" id="PF03662">
    <property type="entry name" value="Glyco_hydro_79n"/>
    <property type="match status" value="1"/>
</dbReference>
<evidence type="ECO:0000313" key="4">
    <source>
        <dbReference type="Proteomes" id="UP000786811"/>
    </source>
</evidence>
<feature type="transmembrane region" description="Helical" evidence="2">
    <location>
        <begin position="29"/>
        <end position="49"/>
    </location>
</feature>
<keyword evidence="4" id="KW-1185">Reference proteome</keyword>
<dbReference type="GO" id="GO:0005615">
    <property type="term" value="C:extracellular space"/>
    <property type="evidence" value="ECO:0007669"/>
    <property type="project" value="TreeGrafter"/>
</dbReference>
<dbReference type="AlphaFoldDB" id="A0A8J2H5V5"/>
<name>A0A8J2H5V5_COTCN</name>
<dbReference type="PANTHER" id="PTHR46145">
    <property type="entry name" value="HEPARANASE"/>
    <property type="match status" value="1"/>
</dbReference>
<keyword evidence="2" id="KW-0812">Transmembrane</keyword>